<evidence type="ECO:0000313" key="2">
    <source>
        <dbReference type="EMBL" id="PSL05145.1"/>
    </source>
</evidence>
<feature type="transmembrane region" description="Helical" evidence="1">
    <location>
        <begin position="52"/>
        <end position="77"/>
    </location>
</feature>
<keyword evidence="3" id="KW-1185">Reference proteome</keyword>
<keyword evidence="1" id="KW-0472">Membrane</keyword>
<dbReference type="AlphaFoldDB" id="A0A2P8E6Q2"/>
<keyword evidence="1" id="KW-1133">Transmembrane helix</keyword>
<proteinExistence type="predicted"/>
<dbReference type="RefSeq" id="WP_106536423.1">
    <property type="nucleotide sequence ID" value="NZ_ML142899.1"/>
</dbReference>
<feature type="transmembrane region" description="Helical" evidence="1">
    <location>
        <begin position="126"/>
        <end position="148"/>
    </location>
</feature>
<feature type="transmembrane region" description="Helical" evidence="1">
    <location>
        <begin position="178"/>
        <end position="202"/>
    </location>
</feature>
<dbReference type="Proteomes" id="UP000243528">
    <property type="component" value="Unassembled WGS sequence"/>
</dbReference>
<sequence length="233" mass="23404">MSADGDTTGGPPDLRALFSGTWHSLPAVLTGSVLVCAAAVPVVFASPGPNPVAAVLAAVLVTPAFAAVVALADRLWLGDDVTVRELAAAVPSCWRRGTGAGLVAAVPAALFLVAHEMWTQTAQPWLLVPMSVSGAATVVATLVLVVALPTSVREPATPHARVWISAAYAVARRPVPPIGAVALAGLGVWACVALSASVAVLVPGAVALTTAAAARTTLPCGTDTHLPDPRTRS</sequence>
<comment type="caution">
    <text evidence="2">The sequence shown here is derived from an EMBL/GenBank/DDBJ whole genome shotgun (WGS) entry which is preliminary data.</text>
</comment>
<name>A0A2P8E6Q2_9ACTN</name>
<dbReference type="EMBL" id="PYGE01000004">
    <property type="protein sequence ID" value="PSL05145.1"/>
    <property type="molecule type" value="Genomic_DNA"/>
</dbReference>
<reference evidence="2 3" key="1">
    <citation type="submission" date="2018-03" db="EMBL/GenBank/DDBJ databases">
        <title>Genomic Encyclopedia of Archaeal and Bacterial Type Strains, Phase II (KMG-II): from individual species to whole genera.</title>
        <authorList>
            <person name="Goeker M."/>
        </authorList>
    </citation>
    <scope>NUCLEOTIDE SEQUENCE [LARGE SCALE GENOMIC DNA]</scope>
    <source>
        <strain evidence="2 3">DSM 45211</strain>
    </source>
</reference>
<protein>
    <submittedName>
        <fullName evidence="2">Uncharacterized protein</fullName>
    </submittedName>
</protein>
<organism evidence="2 3">
    <name type="scientific">Haloactinopolyspora alba</name>
    <dbReference type="NCBI Taxonomy" id="648780"/>
    <lineage>
        <taxon>Bacteria</taxon>
        <taxon>Bacillati</taxon>
        <taxon>Actinomycetota</taxon>
        <taxon>Actinomycetes</taxon>
        <taxon>Jiangellales</taxon>
        <taxon>Jiangellaceae</taxon>
        <taxon>Haloactinopolyspora</taxon>
    </lineage>
</organism>
<keyword evidence="1" id="KW-0812">Transmembrane</keyword>
<accession>A0A2P8E6Q2</accession>
<feature type="transmembrane region" description="Helical" evidence="1">
    <location>
        <begin position="97"/>
        <end position="114"/>
    </location>
</feature>
<evidence type="ECO:0000313" key="3">
    <source>
        <dbReference type="Proteomes" id="UP000243528"/>
    </source>
</evidence>
<evidence type="ECO:0000256" key="1">
    <source>
        <dbReference type="SAM" id="Phobius"/>
    </source>
</evidence>
<gene>
    <name evidence="2" type="ORF">CLV30_1047</name>
</gene>
<feature type="transmembrane region" description="Helical" evidence="1">
    <location>
        <begin position="24"/>
        <end position="45"/>
    </location>
</feature>